<dbReference type="EMBL" id="CAJVPU010028269">
    <property type="protein sequence ID" value="CAG8706510.1"/>
    <property type="molecule type" value="Genomic_DNA"/>
</dbReference>
<feature type="non-terminal residue" evidence="1">
    <location>
        <position position="57"/>
    </location>
</feature>
<dbReference type="Proteomes" id="UP000789702">
    <property type="component" value="Unassembled WGS sequence"/>
</dbReference>
<evidence type="ECO:0000313" key="2">
    <source>
        <dbReference type="Proteomes" id="UP000789702"/>
    </source>
</evidence>
<comment type="caution">
    <text evidence="1">The sequence shown here is derived from an EMBL/GenBank/DDBJ whole genome shotgun (WGS) entry which is preliminary data.</text>
</comment>
<sequence>WLPAEAFIHNNNIYKTCLACLSARFTKRAKKKALALNDELESMNNQVENQFNDKIDE</sequence>
<gene>
    <name evidence="1" type="ORF">DHETER_LOCUS12023</name>
</gene>
<feature type="non-terminal residue" evidence="1">
    <location>
        <position position="1"/>
    </location>
</feature>
<accession>A0ACA9PFN8</accession>
<organism evidence="1 2">
    <name type="scientific">Dentiscutata heterogama</name>
    <dbReference type="NCBI Taxonomy" id="1316150"/>
    <lineage>
        <taxon>Eukaryota</taxon>
        <taxon>Fungi</taxon>
        <taxon>Fungi incertae sedis</taxon>
        <taxon>Mucoromycota</taxon>
        <taxon>Glomeromycotina</taxon>
        <taxon>Glomeromycetes</taxon>
        <taxon>Diversisporales</taxon>
        <taxon>Gigasporaceae</taxon>
        <taxon>Dentiscutata</taxon>
    </lineage>
</organism>
<protein>
    <submittedName>
        <fullName evidence="1">14309_t:CDS:1</fullName>
    </submittedName>
</protein>
<reference evidence="1" key="1">
    <citation type="submission" date="2021-06" db="EMBL/GenBank/DDBJ databases">
        <authorList>
            <person name="Kallberg Y."/>
            <person name="Tangrot J."/>
            <person name="Rosling A."/>
        </authorList>
    </citation>
    <scope>NUCLEOTIDE SEQUENCE</scope>
    <source>
        <strain evidence="1">IL203A</strain>
    </source>
</reference>
<name>A0ACA9PFN8_9GLOM</name>
<proteinExistence type="predicted"/>
<evidence type="ECO:0000313" key="1">
    <source>
        <dbReference type="EMBL" id="CAG8706510.1"/>
    </source>
</evidence>
<keyword evidence="2" id="KW-1185">Reference proteome</keyword>